<dbReference type="HOGENOM" id="CLU_062880_0_0_1"/>
<evidence type="ECO:0000256" key="4">
    <source>
        <dbReference type="ARBA" id="ARBA00023136"/>
    </source>
</evidence>
<dbReference type="AlphaFoldDB" id="W9XQH9"/>
<evidence type="ECO:0000313" key="6">
    <source>
        <dbReference type="EMBL" id="EXJ82458.1"/>
    </source>
</evidence>
<dbReference type="GO" id="GO:0012505">
    <property type="term" value="C:endomembrane system"/>
    <property type="evidence" value="ECO:0007669"/>
    <property type="project" value="UniProtKB-SubCell"/>
</dbReference>
<evidence type="ECO:0000256" key="5">
    <source>
        <dbReference type="SAM" id="Phobius"/>
    </source>
</evidence>
<accession>W9XQH9</accession>
<sequence>MRTPGLRSLFSLPPIDTRTFTTSWLLPPLLLSLLRLLVFTYALATQVANWIYDGTHASARAIGREFSYFTVLTFWGILFYSLVAGVHTLVYSIKGRAWLDSWPRVLQDLHSFFYTTVVTLPILVTLVYWIVLYDGPWFPIVFDGWSNISRHALNSLFALLEIILPATHPPPLLHLVGLIVLLLLYLALAYLTHATQHFYVYDFLDPGNGSGKVTAYCFGIAAAIIVVFVVVCLLLWLRERFTRDGKRSKRDTPRPLSVVDDAEVEMSVDIGRVK</sequence>
<keyword evidence="2 5" id="KW-0812">Transmembrane</keyword>
<feature type="transmembrane region" description="Helical" evidence="5">
    <location>
        <begin position="213"/>
        <end position="237"/>
    </location>
</feature>
<dbReference type="OrthoDB" id="419711at2759"/>
<evidence type="ECO:0000313" key="7">
    <source>
        <dbReference type="Proteomes" id="UP000019478"/>
    </source>
</evidence>
<dbReference type="GeneID" id="19170381"/>
<gene>
    <name evidence="6" type="ORF">A1O3_06271</name>
</gene>
<comment type="subcellular location">
    <subcellularLocation>
        <location evidence="1">Endomembrane system</location>
        <topology evidence="1">Multi-pass membrane protein</topology>
    </subcellularLocation>
</comment>
<dbReference type="PANTHER" id="PTHR12242">
    <property type="entry name" value="OS02G0130600 PROTEIN-RELATED"/>
    <property type="match status" value="1"/>
</dbReference>
<evidence type="ECO:0008006" key="8">
    <source>
        <dbReference type="Google" id="ProtNLM"/>
    </source>
</evidence>
<reference evidence="6 7" key="1">
    <citation type="submission" date="2013-03" db="EMBL/GenBank/DDBJ databases">
        <title>The Genome Sequence of Capronia epimyces CBS 606.96.</title>
        <authorList>
            <consortium name="The Broad Institute Genomics Platform"/>
            <person name="Cuomo C."/>
            <person name="de Hoog S."/>
            <person name="Gorbushina A."/>
            <person name="Walker B."/>
            <person name="Young S.K."/>
            <person name="Zeng Q."/>
            <person name="Gargeya S."/>
            <person name="Fitzgerald M."/>
            <person name="Haas B."/>
            <person name="Abouelleil A."/>
            <person name="Allen A.W."/>
            <person name="Alvarado L."/>
            <person name="Arachchi H.M."/>
            <person name="Berlin A.M."/>
            <person name="Chapman S.B."/>
            <person name="Gainer-Dewar J."/>
            <person name="Goldberg J."/>
            <person name="Griggs A."/>
            <person name="Gujja S."/>
            <person name="Hansen M."/>
            <person name="Howarth C."/>
            <person name="Imamovic A."/>
            <person name="Ireland A."/>
            <person name="Larimer J."/>
            <person name="McCowan C."/>
            <person name="Murphy C."/>
            <person name="Pearson M."/>
            <person name="Poon T.W."/>
            <person name="Priest M."/>
            <person name="Roberts A."/>
            <person name="Saif S."/>
            <person name="Shea T."/>
            <person name="Sisk P."/>
            <person name="Sykes S."/>
            <person name="Wortman J."/>
            <person name="Nusbaum C."/>
            <person name="Birren B."/>
        </authorList>
    </citation>
    <scope>NUCLEOTIDE SEQUENCE [LARGE SCALE GENOMIC DNA]</scope>
    <source>
        <strain evidence="6 7">CBS 606.96</strain>
    </source>
</reference>
<keyword evidence="4 5" id="KW-0472">Membrane</keyword>
<organism evidence="6 7">
    <name type="scientific">Capronia epimyces CBS 606.96</name>
    <dbReference type="NCBI Taxonomy" id="1182542"/>
    <lineage>
        <taxon>Eukaryota</taxon>
        <taxon>Fungi</taxon>
        <taxon>Dikarya</taxon>
        <taxon>Ascomycota</taxon>
        <taxon>Pezizomycotina</taxon>
        <taxon>Eurotiomycetes</taxon>
        <taxon>Chaetothyriomycetidae</taxon>
        <taxon>Chaetothyriales</taxon>
        <taxon>Herpotrichiellaceae</taxon>
        <taxon>Capronia</taxon>
    </lineage>
</organism>
<feature type="transmembrane region" description="Helical" evidence="5">
    <location>
        <begin position="172"/>
        <end position="193"/>
    </location>
</feature>
<feature type="transmembrane region" description="Helical" evidence="5">
    <location>
        <begin position="112"/>
        <end position="131"/>
    </location>
</feature>
<proteinExistence type="predicted"/>
<dbReference type="eggNOG" id="ENOG502RZDB">
    <property type="taxonomic scope" value="Eukaryota"/>
</dbReference>
<dbReference type="Pfam" id="PF04750">
    <property type="entry name" value="Far-17a_AIG1"/>
    <property type="match status" value="1"/>
</dbReference>
<dbReference type="RefSeq" id="XP_007734581.1">
    <property type="nucleotide sequence ID" value="XM_007736391.1"/>
</dbReference>
<evidence type="ECO:0000256" key="1">
    <source>
        <dbReference type="ARBA" id="ARBA00004127"/>
    </source>
</evidence>
<feature type="transmembrane region" description="Helical" evidence="5">
    <location>
        <begin position="68"/>
        <end position="91"/>
    </location>
</feature>
<dbReference type="PANTHER" id="PTHR12242:SF1">
    <property type="entry name" value="MYND-TYPE DOMAIN-CONTAINING PROTEIN"/>
    <property type="match status" value="1"/>
</dbReference>
<name>W9XQH9_9EURO</name>
<evidence type="ECO:0000256" key="2">
    <source>
        <dbReference type="ARBA" id="ARBA00022692"/>
    </source>
</evidence>
<dbReference type="InterPro" id="IPR006838">
    <property type="entry name" value="ADTRP_AIG1"/>
</dbReference>
<comment type="caution">
    <text evidence="6">The sequence shown here is derived from an EMBL/GenBank/DDBJ whole genome shotgun (WGS) entry which is preliminary data.</text>
</comment>
<keyword evidence="7" id="KW-1185">Reference proteome</keyword>
<dbReference type="STRING" id="1182542.W9XQH9"/>
<dbReference type="Proteomes" id="UP000019478">
    <property type="component" value="Unassembled WGS sequence"/>
</dbReference>
<dbReference type="EMBL" id="AMGY01000005">
    <property type="protein sequence ID" value="EXJ82458.1"/>
    <property type="molecule type" value="Genomic_DNA"/>
</dbReference>
<keyword evidence="3 5" id="KW-1133">Transmembrane helix</keyword>
<protein>
    <recommendedName>
        <fullName evidence="8">FAR-17a/AIG1-like protein</fullName>
    </recommendedName>
</protein>
<evidence type="ECO:0000256" key="3">
    <source>
        <dbReference type="ARBA" id="ARBA00022989"/>
    </source>
</evidence>
<dbReference type="GO" id="GO:0016020">
    <property type="term" value="C:membrane"/>
    <property type="evidence" value="ECO:0007669"/>
    <property type="project" value="InterPro"/>
</dbReference>